<feature type="compositionally biased region" description="Acidic residues" evidence="4">
    <location>
        <begin position="665"/>
        <end position="680"/>
    </location>
</feature>
<feature type="compositionally biased region" description="Acidic residues" evidence="4">
    <location>
        <begin position="1024"/>
        <end position="1047"/>
    </location>
</feature>
<evidence type="ECO:0000256" key="3">
    <source>
        <dbReference type="ARBA" id="ARBA00023242"/>
    </source>
</evidence>
<dbReference type="InterPro" id="IPR024146">
    <property type="entry name" value="Claspin"/>
</dbReference>
<feature type="region of interest" description="Disordered" evidence="4">
    <location>
        <begin position="919"/>
        <end position="950"/>
    </location>
</feature>
<accession>A0AAV1K009</accession>
<dbReference type="PANTHER" id="PTHR14396">
    <property type="entry name" value="CLASPIN"/>
    <property type="match status" value="1"/>
</dbReference>
<gene>
    <name evidence="5" type="ORF">LNINA_LOCUS12880</name>
</gene>
<evidence type="ECO:0000313" key="6">
    <source>
        <dbReference type="Proteomes" id="UP001497472"/>
    </source>
</evidence>
<evidence type="ECO:0000256" key="2">
    <source>
        <dbReference type="ARBA" id="ARBA00022553"/>
    </source>
</evidence>
<proteinExistence type="predicted"/>
<dbReference type="GO" id="GO:0005634">
    <property type="term" value="C:nucleus"/>
    <property type="evidence" value="ECO:0007669"/>
    <property type="project" value="UniProtKB-SubCell"/>
</dbReference>
<dbReference type="GO" id="GO:0010997">
    <property type="term" value="F:anaphase-promoting complex binding"/>
    <property type="evidence" value="ECO:0007669"/>
    <property type="project" value="TreeGrafter"/>
</dbReference>
<feature type="region of interest" description="Disordered" evidence="4">
    <location>
        <begin position="224"/>
        <end position="243"/>
    </location>
</feature>
<evidence type="ECO:0000256" key="4">
    <source>
        <dbReference type="SAM" id="MobiDB-lite"/>
    </source>
</evidence>
<feature type="compositionally biased region" description="Basic and acidic residues" evidence="4">
    <location>
        <begin position="318"/>
        <end position="329"/>
    </location>
</feature>
<comment type="caution">
    <text evidence="5">The sequence shown here is derived from an EMBL/GenBank/DDBJ whole genome shotgun (WGS) entry which is preliminary data.</text>
</comment>
<feature type="compositionally biased region" description="Basic and acidic residues" evidence="4">
    <location>
        <begin position="919"/>
        <end position="928"/>
    </location>
</feature>
<feature type="compositionally biased region" description="Basic and acidic residues" evidence="4">
    <location>
        <begin position="298"/>
        <end position="308"/>
    </location>
</feature>
<dbReference type="GO" id="GO:0007095">
    <property type="term" value="P:mitotic G2 DNA damage checkpoint signaling"/>
    <property type="evidence" value="ECO:0007669"/>
    <property type="project" value="TreeGrafter"/>
</dbReference>
<dbReference type="Proteomes" id="UP001497472">
    <property type="component" value="Unassembled WGS sequence"/>
</dbReference>
<keyword evidence="2" id="KW-0597">Phosphoprotein</keyword>
<dbReference type="GO" id="GO:0033314">
    <property type="term" value="P:mitotic DNA replication checkpoint signaling"/>
    <property type="evidence" value="ECO:0007669"/>
    <property type="project" value="TreeGrafter"/>
</dbReference>
<dbReference type="PANTHER" id="PTHR14396:SF10">
    <property type="entry name" value="CLASPIN"/>
    <property type="match status" value="1"/>
</dbReference>
<feature type="region of interest" description="Disordered" evidence="4">
    <location>
        <begin position="1"/>
        <end position="140"/>
    </location>
</feature>
<evidence type="ECO:0008006" key="7">
    <source>
        <dbReference type="Google" id="ProtNLM"/>
    </source>
</evidence>
<name>A0AAV1K009_9NEOP</name>
<feature type="compositionally biased region" description="Basic residues" evidence="4">
    <location>
        <begin position="1007"/>
        <end position="1016"/>
    </location>
</feature>
<feature type="compositionally biased region" description="Acidic residues" evidence="4">
    <location>
        <begin position="274"/>
        <end position="283"/>
    </location>
</feature>
<feature type="compositionally biased region" description="Basic and acidic residues" evidence="4">
    <location>
        <begin position="408"/>
        <end position="425"/>
    </location>
</feature>
<feature type="compositionally biased region" description="Basic residues" evidence="4">
    <location>
        <begin position="101"/>
        <end position="121"/>
    </location>
</feature>
<feature type="region of interest" description="Disordered" evidence="4">
    <location>
        <begin position="266"/>
        <end position="387"/>
    </location>
</feature>
<comment type="subcellular location">
    <subcellularLocation>
        <location evidence="1">Nucleus</location>
    </subcellularLocation>
</comment>
<feature type="compositionally biased region" description="Basic and acidic residues" evidence="4">
    <location>
        <begin position="1099"/>
        <end position="1118"/>
    </location>
</feature>
<feature type="region of interest" description="Disordered" evidence="4">
    <location>
        <begin position="970"/>
        <end position="1118"/>
    </location>
</feature>
<feature type="compositionally biased region" description="Low complexity" evidence="4">
    <location>
        <begin position="9"/>
        <end position="22"/>
    </location>
</feature>
<feature type="region of interest" description="Disordered" evidence="4">
    <location>
        <begin position="408"/>
        <end position="432"/>
    </location>
</feature>
<feature type="compositionally biased region" description="Polar residues" evidence="4">
    <location>
        <begin position="929"/>
        <end position="943"/>
    </location>
</feature>
<feature type="region of interest" description="Disordered" evidence="4">
    <location>
        <begin position="631"/>
        <end position="759"/>
    </location>
</feature>
<keyword evidence="3" id="KW-0539">Nucleus</keyword>
<feature type="compositionally biased region" description="Polar residues" evidence="4">
    <location>
        <begin position="370"/>
        <end position="384"/>
    </location>
</feature>
<reference evidence="5 6" key="1">
    <citation type="submission" date="2023-11" db="EMBL/GenBank/DDBJ databases">
        <authorList>
            <person name="Okamura Y."/>
        </authorList>
    </citation>
    <scope>NUCLEOTIDE SEQUENCE [LARGE SCALE GENOMIC DNA]</scope>
</reference>
<feature type="compositionally biased region" description="Basic and acidic residues" evidence="4">
    <location>
        <begin position="1345"/>
        <end position="1355"/>
    </location>
</feature>
<sequence>MAALEEHNSLSNFLNSQNSNINTDINQASSDDEDLVRLVKKPNKRLTSGSTTSDDDVDQTTHSSEIIKNTVSGNRKSRIRNRRCSSSTSSDNDTASSKLPTRNKKKKLSEKFSKLKSKNKLSIRNSTGSDDENESFTETKENIVLAKTNIALSVCEPDESDDEENSINHIKKIIGSKSTLPTVKSKPMSAREAMENMQKIKSESNRMLREKEVSLPYHRPKALSLKDIMSRRRPAVSSDGKTLPIKMNEEQLKQYAMMLEERQKEMMELCKSDTDEDNNELNESEVQSTSEAINIENKLGESKSDEGLAKANDVSFDEIAKDSTSKASDDIANDSTSKACDEIAKDSTSKASDEDTESLPNSESMEKFINNGQQILENSNDSQAITDDDIDITFDKTNYQSINVDNDQKQKEVTPFESETIEHDVLSNSTGNTKINDQVETIKDYEALNLSDHNIDAEKNKDVESLCTKSKAISKEQNIETFSDGEIDYDDLDAIIENAELSSDTSNNIKNISNKIPKLTGAAGMVISLDDEEPILKPSGVELLKERFTYFAKLQNQEDIKKDREKMYKPGTQHIKLKQKLEEEIAEQRSMEWAKRLEEEKILKSEEKAILGDDSMEDIDKIEAKLEELNKEMSIDDNDDGECDEDLIEDDIDMTDKQKQRNPMIEDEAEESEDDVDNADDNAKDSAERDDENDANVADDEDDDAVDDEESETESSESENEDEQRKPKKGRILKAFVDSDDEEVLENKTEDGDDDSKITSTETAVTLTQDKITQDEELQLAQANKSLSEDIFASQDSTCPVVTINNNSEGMTSGELGTFSILTDRDLPNKDLKSGTSDLGQSDASLTQIAGTFTQNIVLPTQKSQDSHSLEFGDDIAALCTGKFYENQFISQTTDEGLQASNIDNEDVPLEIIKVKETDTDINEKNPDKVNSSKSNNLILQTDKQTENVDKSKKIADTVLLKSILDELDDPEFDKPKQNKFFTPPSENTKKMVIDSDDDMTDDLKQKSKKKKKKRPETRALQISDDEDEMQTDDEDSDRNDDHDDEGVEKVYEYDSEENEVEVLDKPKKKKRIGEFFENEAELTSEDEWAGSGDEDEAGLDRMEREEGDDEVFHQGKLQRELGQIHMREVLDQDKREVRLIQELLFEDADLGDGHRQRKFRWKNIDGEDESGTVPDELDTQEEEFESEEMWRKQRHEREMFLRKMQENDEDLNTSINRSAIIKANLSSRTMSNLIAESAQNAEKDASVPEKKTAKEIPSPKKTFAILGNNYHGSYLTRGRGTLARLAALATPLVADDDVPKILASARGNFVFTARSDEEPKVKKRKAEANVNTPPLIKKMRTKEHKASLFDRLRD</sequence>
<keyword evidence="6" id="KW-1185">Reference proteome</keyword>
<feature type="compositionally biased region" description="Acidic residues" evidence="4">
    <location>
        <begin position="688"/>
        <end position="722"/>
    </location>
</feature>
<organism evidence="5 6">
    <name type="scientific">Leptosia nina</name>
    <dbReference type="NCBI Taxonomy" id="320188"/>
    <lineage>
        <taxon>Eukaryota</taxon>
        <taxon>Metazoa</taxon>
        <taxon>Ecdysozoa</taxon>
        <taxon>Arthropoda</taxon>
        <taxon>Hexapoda</taxon>
        <taxon>Insecta</taxon>
        <taxon>Pterygota</taxon>
        <taxon>Neoptera</taxon>
        <taxon>Endopterygota</taxon>
        <taxon>Lepidoptera</taxon>
        <taxon>Glossata</taxon>
        <taxon>Ditrysia</taxon>
        <taxon>Papilionoidea</taxon>
        <taxon>Pieridae</taxon>
        <taxon>Pierinae</taxon>
        <taxon>Leptosia</taxon>
    </lineage>
</organism>
<evidence type="ECO:0000256" key="1">
    <source>
        <dbReference type="ARBA" id="ARBA00004123"/>
    </source>
</evidence>
<protein>
    <recommendedName>
        <fullName evidence="7">Claspin</fullName>
    </recommendedName>
</protein>
<feature type="region of interest" description="Disordered" evidence="4">
    <location>
        <begin position="1317"/>
        <end position="1355"/>
    </location>
</feature>
<feature type="compositionally biased region" description="Acidic residues" evidence="4">
    <location>
        <begin position="1077"/>
        <end position="1098"/>
    </location>
</feature>
<feature type="compositionally biased region" description="Basic and acidic residues" evidence="4">
    <location>
        <begin position="339"/>
        <end position="353"/>
    </location>
</feature>
<dbReference type="EMBL" id="CAVLEF010000263">
    <property type="protein sequence ID" value="CAK1553919.1"/>
    <property type="molecule type" value="Genomic_DNA"/>
</dbReference>
<feature type="compositionally biased region" description="Acidic residues" evidence="4">
    <location>
        <begin position="635"/>
        <end position="653"/>
    </location>
</feature>
<feature type="compositionally biased region" description="Low complexity" evidence="4">
    <location>
        <begin position="84"/>
        <end position="97"/>
    </location>
</feature>
<evidence type="ECO:0000313" key="5">
    <source>
        <dbReference type="EMBL" id="CAK1553919.1"/>
    </source>
</evidence>